<comment type="caution">
    <text evidence="2">The sequence shown here is derived from an EMBL/GenBank/DDBJ whole genome shotgun (WGS) entry which is preliminary data.</text>
</comment>
<dbReference type="PANTHER" id="PTHR37816">
    <property type="entry name" value="YALI0E33011P"/>
    <property type="match status" value="1"/>
</dbReference>
<proteinExistence type="predicted"/>
<dbReference type="RefSeq" id="WP_269922801.1">
    <property type="nucleotide sequence ID" value="NZ_JAMKBI010000012.1"/>
</dbReference>
<protein>
    <submittedName>
        <fullName evidence="2">AAA family ATPase</fullName>
    </submittedName>
</protein>
<dbReference type="EMBL" id="JAMKBI010000012">
    <property type="protein sequence ID" value="MCZ8534683.1"/>
    <property type="molecule type" value="Genomic_DNA"/>
</dbReference>
<dbReference type="PANTHER" id="PTHR37816:SF2">
    <property type="entry name" value="DNA TOPOLOGY MODULATION PROTEIN FLAR-RELATED PROTEIN"/>
    <property type="match status" value="1"/>
</dbReference>
<evidence type="ECO:0000259" key="1">
    <source>
        <dbReference type="Pfam" id="PF00004"/>
    </source>
</evidence>
<dbReference type="Pfam" id="PF00004">
    <property type="entry name" value="AAA"/>
    <property type="match status" value="1"/>
</dbReference>
<name>A0A9X3LAY0_9BACI</name>
<dbReference type="AlphaFoldDB" id="A0A9X3LAY0"/>
<organism evidence="2 3">
    <name type="scientific">Psychrobacillus psychrodurans</name>
    <dbReference type="NCBI Taxonomy" id="126157"/>
    <lineage>
        <taxon>Bacteria</taxon>
        <taxon>Bacillati</taxon>
        <taxon>Bacillota</taxon>
        <taxon>Bacilli</taxon>
        <taxon>Bacillales</taxon>
        <taxon>Bacillaceae</taxon>
        <taxon>Psychrobacillus</taxon>
    </lineage>
</organism>
<sequence length="177" mass="21207">MKIYIVGSVGSGKTTLARKVAAELQVPHFETDNFVWNHQPTGDVRNEMDVRNELFSDAVQQSKWVIEGVHINWTDEALLVANQIIFLDIPVNKRTWRIIRRYIRQLLKIEKVNYKPTLTIFWKMFRWNRYFEEQMKPEFIQKFEVYGTKVHYLRTNEEVKNWLREISVGKSQLNKSM</sequence>
<evidence type="ECO:0000313" key="2">
    <source>
        <dbReference type="EMBL" id="MCZ8534683.1"/>
    </source>
</evidence>
<dbReference type="GO" id="GO:0016887">
    <property type="term" value="F:ATP hydrolysis activity"/>
    <property type="evidence" value="ECO:0007669"/>
    <property type="project" value="InterPro"/>
</dbReference>
<accession>A0A9X3LAY0</accession>
<gene>
    <name evidence="2" type="ORF">M9R61_15375</name>
</gene>
<dbReference type="InterPro" id="IPR052922">
    <property type="entry name" value="Cytidylate_Kinase-2"/>
</dbReference>
<evidence type="ECO:0000313" key="3">
    <source>
        <dbReference type="Proteomes" id="UP001152172"/>
    </source>
</evidence>
<feature type="domain" description="ATPase AAA-type core" evidence="1">
    <location>
        <begin position="3"/>
        <end position="35"/>
    </location>
</feature>
<dbReference type="GO" id="GO:0005524">
    <property type="term" value="F:ATP binding"/>
    <property type="evidence" value="ECO:0007669"/>
    <property type="project" value="InterPro"/>
</dbReference>
<dbReference type="Proteomes" id="UP001152172">
    <property type="component" value="Unassembled WGS sequence"/>
</dbReference>
<dbReference type="InterPro" id="IPR027417">
    <property type="entry name" value="P-loop_NTPase"/>
</dbReference>
<dbReference type="Gene3D" id="3.40.50.300">
    <property type="entry name" value="P-loop containing nucleotide triphosphate hydrolases"/>
    <property type="match status" value="1"/>
</dbReference>
<dbReference type="SUPFAM" id="SSF52540">
    <property type="entry name" value="P-loop containing nucleoside triphosphate hydrolases"/>
    <property type="match status" value="1"/>
</dbReference>
<dbReference type="InterPro" id="IPR003959">
    <property type="entry name" value="ATPase_AAA_core"/>
</dbReference>
<keyword evidence="3" id="KW-1185">Reference proteome</keyword>
<reference evidence="2" key="1">
    <citation type="submission" date="2022-05" db="EMBL/GenBank/DDBJ databases">
        <authorList>
            <person name="Colautti A."/>
            <person name="Iacumin L."/>
        </authorList>
    </citation>
    <scope>NUCLEOTIDE SEQUENCE</scope>
    <source>
        <strain evidence="2">DSM 30747</strain>
    </source>
</reference>